<keyword evidence="10" id="KW-0862">Zinc</keyword>
<evidence type="ECO:0000256" key="3">
    <source>
        <dbReference type="ARBA" id="ARBA00012759"/>
    </source>
</evidence>
<dbReference type="GO" id="GO:0004843">
    <property type="term" value="F:cysteine-type deubiquitinase activity"/>
    <property type="evidence" value="ECO:0007669"/>
    <property type="project" value="UniProtKB-EC"/>
</dbReference>
<feature type="compositionally biased region" description="Polar residues" evidence="12">
    <location>
        <begin position="314"/>
        <end position="333"/>
    </location>
</feature>
<dbReference type="PROSITE" id="PS00972">
    <property type="entry name" value="USP_1"/>
    <property type="match status" value="1"/>
</dbReference>
<evidence type="ECO:0000256" key="7">
    <source>
        <dbReference type="ARBA" id="ARBA00022786"/>
    </source>
</evidence>
<feature type="domain" description="MYND-type" evidence="15">
    <location>
        <begin position="117"/>
        <end position="154"/>
    </location>
</feature>
<dbReference type="SUPFAM" id="SSF144232">
    <property type="entry name" value="HIT/MYND zinc finger-like"/>
    <property type="match status" value="1"/>
</dbReference>
<evidence type="ECO:0000259" key="15">
    <source>
        <dbReference type="PROSITE" id="PS50865"/>
    </source>
</evidence>
<keyword evidence="7" id="KW-0833">Ubl conjugation pathway</keyword>
<dbReference type="FunFam" id="6.10.140.2220:FF:000006">
    <property type="entry name" value="Ubiquitin carboxyl-terminal hydrolase 15"/>
    <property type="match status" value="1"/>
</dbReference>
<comment type="caution">
    <text evidence="16">The sequence shown here is derived from an EMBL/GenBank/DDBJ whole genome shotgun (WGS) entry which is preliminary data.</text>
</comment>
<dbReference type="InterPro" id="IPR002893">
    <property type="entry name" value="Znf_MYND"/>
</dbReference>
<dbReference type="OrthoDB" id="420187at2759"/>
<evidence type="ECO:0000313" key="16">
    <source>
        <dbReference type="EMBL" id="KAI5435533.1"/>
    </source>
</evidence>
<dbReference type="Pfam" id="PF01753">
    <property type="entry name" value="zf-MYND"/>
    <property type="match status" value="1"/>
</dbReference>
<comment type="similarity">
    <text evidence="2">Belongs to the peptidase C19 family.</text>
</comment>
<dbReference type="GO" id="GO:0016579">
    <property type="term" value="P:protein deubiquitination"/>
    <property type="evidence" value="ECO:0007669"/>
    <property type="project" value="InterPro"/>
</dbReference>
<evidence type="ECO:0000256" key="12">
    <source>
        <dbReference type="SAM" id="MobiDB-lite"/>
    </source>
</evidence>
<dbReference type="PROSITE" id="PS50235">
    <property type="entry name" value="USP_3"/>
    <property type="match status" value="1"/>
</dbReference>
<accession>A0A9D5B675</accession>
<feature type="region of interest" description="Disordered" evidence="12">
    <location>
        <begin position="896"/>
        <end position="922"/>
    </location>
</feature>
<evidence type="ECO:0000256" key="5">
    <source>
        <dbReference type="ARBA" id="ARBA00022723"/>
    </source>
</evidence>
<dbReference type="InterPro" id="IPR038765">
    <property type="entry name" value="Papain-like_cys_pep_sf"/>
</dbReference>
<evidence type="ECO:0000256" key="10">
    <source>
        <dbReference type="ARBA" id="ARBA00022833"/>
    </source>
</evidence>
<evidence type="ECO:0000313" key="17">
    <source>
        <dbReference type="Proteomes" id="UP001058974"/>
    </source>
</evidence>
<keyword evidence="17" id="KW-1185">Reference proteome</keyword>
<dbReference type="Gene3D" id="6.10.140.2220">
    <property type="match status" value="1"/>
</dbReference>
<dbReference type="Pfam" id="PF00443">
    <property type="entry name" value="UCH"/>
    <property type="match status" value="1"/>
</dbReference>
<proteinExistence type="inferred from homology"/>
<feature type="region of interest" description="Disordered" evidence="12">
    <location>
        <begin position="351"/>
        <end position="387"/>
    </location>
</feature>
<evidence type="ECO:0000256" key="4">
    <source>
        <dbReference type="ARBA" id="ARBA00022670"/>
    </source>
</evidence>
<dbReference type="InterPro" id="IPR018200">
    <property type="entry name" value="USP_CS"/>
</dbReference>
<dbReference type="FunFam" id="3.90.70.10:FF:000026">
    <property type="entry name" value="Ubiquitin carboxyl-terminal hydrolase 15"/>
    <property type="match status" value="1"/>
</dbReference>
<organism evidence="16 17">
    <name type="scientific">Pisum sativum</name>
    <name type="common">Garden pea</name>
    <name type="synonym">Lathyrus oleraceus</name>
    <dbReference type="NCBI Taxonomy" id="3888"/>
    <lineage>
        <taxon>Eukaryota</taxon>
        <taxon>Viridiplantae</taxon>
        <taxon>Streptophyta</taxon>
        <taxon>Embryophyta</taxon>
        <taxon>Tracheophyta</taxon>
        <taxon>Spermatophyta</taxon>
        <taxon>Magnoliopsida</taxon>
        <taxon>eudicotyledons</taxon>
        <taxon>Gunneridae</taxon>
        <taxon>Pentapetalae</taxon>
        <taxon>rosids</taxon>
        <taxon>fabids</taxon>
        <taxon>Fabales</taxon>
        <taxon>Fabaceae</taxon>
        <taxon>Papilionoideae</taxon>
        <taxon>50 kb inversion clade</taxon>
        <taxon>NPAAA clade</taxon>
        <taxon>Hologalegina</taxon>
        <taxon>IRL clade</taxon>
        <taxon>Fabeae</taxon>
        <taxon>Lathyrus</taxon>
    </lineage>
</organism>
<dbReference type="GO" id="GO:0008270">
    <property type="term" value="F:zinc ion binding"/>
    <property type="evidence" value="ECO:0007669"/>
    <property type="project" value="UniProtKB-KW"/>
</dbReference>
<keyword evidence="4" id="KW-0645">Protease</keyword>
<keyword evidence="5" id="KW-0479">Metal-binding</keyword>
<dbReference type="SUPFAM" id="SSF54001">
    <property type="entry name" value="Cysteine proteinases"/>
    <property type="match status" value="1"/>
</dbReference>
<protein>
    <recommendedName>
        <fullName evidence="3">ubiquitinyl hydrolase 1</fullName>
        <ecNumber evidence="3">3.4.19.12</ecNumber>
    </recommendedName>
</protein>
<evidence type="ECO:0000256" key="9">
    <source>
        <dbReference type="ARBA" id="ARBA00022807"/>
    </source>
</evidence>
<dbReference type="Gramene" id="PSAT_LOCUS9601_t1">
    <property type="protein sequence ID" value="CAL5189494.1"/>
    <property type="gene ID" value="PSAT_LOCUS9601"/>
</dbReference>
<dbReference type="AlphaFoldDB" id="A0A9D5B675"/>
<keyword evidence="9" id="KW-0788">Thiol protease</keyword>
<keyword evidence="13" id="KW-0472">Membrane</keyword>
<comment type="catalytic activity">
    <reaction evidence="1">
        <text>Thiol-dependent hydrolysis of ester, thioester, amide, peptide and isopeptide bonds formed by the C-terminal Gly of ubiquitin (a 76-residue protein attached to proteins as an intracellular targeting signal).</text>
        <dbReference type="EC" id="3.4.19.12"/>
    </reaction>
</comment>
<dbReference type="PROSITE" id="PS01360">
    <property type="entry name" value="ZF_MYND_1"/>
    <property type="match status" value="1"/>
</dbReference>
<dbReference type="EC" id="3.4.19.12" evidence="3"/>
<feature type="domain" description="USP" evidence="14">
    <location>
        <begin position="519"/>
        <end position="823"/>
    </location>
</feature>
<dbReference type="GO" id="GO:0005829">
    <property type="term" value="C:cytosol"/>
    <property type="evidence" value="ECO:0007669"/>
    <property type="project" value="TreeGrafter"/>
</dbReference>
<evidence type="ECO:0000256" key="8">
    <source>
        <dbReference type="ARBA" id="ARBA00022801"/>
    </source>
</evidence>
<keyword evidence="13" id="KW-1133">Transmembrane helix</keyword>
<feature type="compositionally biased region" description="Low complexity" evidence="12">
    <location>
        <begin position="898"/>
        <end position="922"/>
    </location>
</feature>
<feature type="region of interest" description="Disordered" evidence="12">
    <location>
        <begin position="307"/>
        <end position="335"/>
    </location>
</feature>
<evidence type="ECO:0000256" key="1">
    <source>
        <dbReference type="ARBA" id="ARBA00000707"/>
    </source>
</evidence>
<dbReference type="PANTHER" id="PTHR24006:SF874">
    <property type="entry name" value="UBIQUITIN CARBOXYL-TERMINAL HYDROLASE 16"/>
    <property type="match status" value="1"/>
</dbReference>
<dbReference type="Gramene" id="Psat02G0208600-T1">
    <property type="protein sequence ID" value="KAI5435533.1"/>
    <property type="gene ID" value="KIW84_022086"/>
</dbReference>
<name>A0A9D5B675_PEA</name>
<gene>
    <name evidence="16" type="ORF">KIW84_022086</name>
</gene>
<dbReference type="GO" id="GO:0005634">
    <property type="term" value="C:nucleus"/>
    <property type="evidence" value="ECO:0007669"/>
    <property type="project" value="TreeGrafter"/>
</dbReference>
<feature type="transmembrane region" description="Helical" evidence="13">
    <location>
        <begin position="12"/>
        <end position="29"/>
    </location>
</feature>
<dbReference type="PANTHER" id="PTHR24006">
    <property type="entry name" value="UBIQUITIN CARBOXYL-TERMINAL HYDROLASE"/>
    <property type="match status" value="1"/>
</dbReference>
<dbReference type="EMBL" id="JAMSHJ010000002">
    <property type="protein sequence ID" value="KAI5435533.1"/>
    <property type="molecule type" value="Genomic_DNA"/>
</dbReference>
<evidence type="ECO:0000256" key="13">
    <source>
        <dbReference type="SAM" id="Phobius"/>
    </source>
</evidence>
<sequence>MRVTVDLGFSSLLFVVLVCVVFPVIGFVVRYKLRRSEERAEEIKRLLFLAAEESARAEHEAAASYHYDDANSNSNSYQYVAANSYRNGAVSVSASYPFVAANSIQKDAVLVAKSSQCVVCLSPTTTRCARCKAVYYCSGKCQIAHWRQGHKDDCHPPSEAHQADDLVGEINKVAEPDYSGVNDEKYRIESEKVAKPSEKPPLSDIKRPPKTSCEGNDKARVDSLVEENIIDSNSELSCNSFSGFSASTGANESSDDSSVCESIISNEHERSEGHDISGNTSNGNCIGATIPLSPKFAHLVDSARPGFGKEERNLTSNDSSGLMVQKGGTTEPSKVSPGFWNCTLDLKGTKDDSFGDPLPSHSNVGKNMQNEGSPSSENEDLDSSHRADASSIHNLHTVGSNVSKHVVINPRSSLRCAETKLVSRAEDEHLHYSSKCMNNVTHSNAANSSQTTNCSPNSKDGLKTSVMEVIDQFRESDLTKHFPIDVGSDVARKYSDKGLFPYDLFVRLYNWNKVDFQPFGLTNCGNSCFANAVLQCLVLTPPLTAYLLQGLHSKSCVNKKWCFTCEFESLILKSKDTKSPLSPMSILSQLQNIGSQFGNGREEDAHEFLRHVVETMQSVCVMECGVDASDALKEQTNLVGLTFGGYLRSKIKCMKCGGKSERQERMMDLTVEIEGEIASLEEALRQFTSTEILDGENKYHCARCKSYEKAKKQMAVSEAPNVLTIALKRFRSGKYGKLNKPIRFPEILDLAPFMSGSSDLAIYRLYGVVVHLDTMNAAFSGHYVSYVKNFQNSWFKVDDSVVTPVELQTVLTKGAYMLLYARCSPRAPRLIRDMIVSSDSRGKVHGKTVATKHKHSSSHSDSLECITNSVSPYDLLALETIHSKFHRMKSIMEEDSSSDSSSLLSNNSDECSCSTDSTSDSTGTDEFADYIFGNSGRGGGVTSSTCSRGEMDSLLYRRRPVSEGCVSHLHHNLSIEHRKLDTSRSSSSFRESDSFERAGSNHFSYINSGVSYRKARERTD</sequence>
<keyword evidence="6 11" id="KW-0863">Zinc-finger</keyword>
<keyword evidence="13" id="KW-0812">Transmembrane</keyword>
<keyword evidence="8" id="KW-0378">Hydrolase</keyword>
<reference evidence="16 17" key="1">
    <citation type="journal article" date="2022" name="Nat. Genet.">
        <title>Improved pea reference genome and pan-genome highlight genomic features and evolutionary characteristics.</title>
        <authorList>
            <person name="Yang T."/>
            <person name="Liu R."/>
            <person name="Luo Y."/>
            <person name="Hu S."/>
            <person name="Wang D."/>
            <person name="Wang C."/>
            <person name="Pandey M.K."/>
            <person name="Ge S."/>
            <person name="Xu Q."/>
            <person name="Li N."/>
            <person name="Li G."/>
            <person name="Huang Y."/>
            <person name="Saxena R.K."/>
            <person name="Ji Y."/>
            <person name="Li M."/>
            <person name="Yan X."/>
            <person name="He Y."/>
            <person name="Liu Y."/>
            <person name="Wang X."/>
            <person name="Xiang C."/>
            <person name="Varshney R.K."/>
            <person name="Ding H."/>
            <person name="Gao S."/>
            <person name="Zong X."/>
        </authorList>
    </citation>
    <scope>NUCLEOTIDE SEQUENCE [LARGE SCALE GENOMIC DNA]</scope>
    <source>
        <strain evidence="16 17">cv. Zhongwan 6</strain>
    </source>
</reference>
<dbReference type="InterPro" id="IPR050164">
    <property type="entry name" value="Peptidase_C19"/>
</dbReference>
<dbReference type="Proteomes" id="UP001058974">
    <property type="component" value="Chromosome 2"/>
</dbReference>
<dbReference type="Gene3D" id="3.90.70.10">
    <property type="entry name" value="Cysteine proteinases"/>
    <property type="match status" value="1"/>
</dbReference>
<dbReference type="PROSITE" id="PS50865">
    <property type="entry name" value="ZF_MYND_2"/>
    <property type="match status" value="1"/>
</dbReference>
<dbReference type="InterPro" id="IPR028889">
    <property type="entry name" value="USP"/>
</dbReference>
<feature type="compositionally biased region" description="Polar residues" evidence="12">
    <location>
        <begin position="360"/>
        <end position="376"/>
    </location>
</feature>
<evidence type="ECO:0000256" key="6">
    <source>
        <dbReference type="ARBA" id="ARBA00022771"/>
    </source>
</evidence>
<evidence type="ECO:0000256" key="11">
    <source>
        <dbReference type="PROSITE-ProRule" id="PRU00134"/>
    </source>
</evidence>
<feature type="region of interest" description="Disordered" evidence="12">
    <location>
        <begin position="190"/>
        <end position="218"/>
    </location>
</feature>
<dbReference type="InterPro" id="IPR001394">
    <property type="entry name" value="Peptidase_C19_UCH"/>
</dbReference>
<dbReference type="GO" id="GO:0006508">
    <property type="term" value="P:proteolysis"/>
    <property type="evidence" value="ECO:0007669"/>
    <property type="project" value="UniProtKB-KW"/>
</dbReference>
<evidence type="ECO:0000259" key="14">
    <source>
        <dbReference type="PROSITE" id="PS50235"/>
    </source>
</evidence>
<dbReference type="Gramene" id="Psat2g066240.1">
    <property type="protein sequence ID" value="Psat2g066240.1.cds"/>
    <property type="gene ID" value="Psat2g066240"/>
</dbReference>
<evidence type="ECO:0000256" key="2">
    <source>
        <dbReference type="ARBA" id="ARBA00009085"/>
    </source>
</evidence>